<dbReference type="Pfam" id="PF12281">
    <property type="entry name" value="NTP_transf_8"/>
    <property type="match status" value="1"/>
</dbReference>
<reference evidence="2 3" key="1">
    <citation type="submission" date="2018-09" db="EMBL/GenBank/DDBJ databases">
        <authorList>
            <person name="Zhu H."/>
        </authorList>
    </citation>
    <scope>NUCLEOTIDE SEQUENCE [LARGE SCALE GENOMIC DNA]</scope>
    <source>
        <strain evidence="2 3">K1S02-61</strain>
    </source>
</reference>
<proteinExistence type="predicted"/>
<dbReference type="InterPro" id="IPR058575">
    <property type="entry name" value="NTP_transf_8_dom"/>
</dbReference>
<sequence length="339" mass="37874">MKLLSNQQRLHLVNTEQLFDNYRNAQRQARPYTYGMRWKTVRKTEYLFRDKDRHGNGKSLGRRSPETEKLLEAFTQGRATAQDRLRQITEQLGEQARLNKALRLGRVPRIVARVLRELDEAGLHADFTVIGTQAMYAYESAGASHFLLELLASGDVDLLYDARHKITLASEKLDGNGLLGLLKKADKTFECVRQDGYRAANAGQFMVDLVIAPLAMQHAKPVTFSASDLVAAQVPGLQWLLNAPKLDTVAIDEDGWPVPIKVPDPRVFALHKAWLSTLTTREPVKKRRDLAQGKAVAALVRAEMPQYAFEETLTSLHGDVRKMLPLLAAGVTVAQQGPS</sequence>
<dbReference type="AlphaFoldDB" id="A0A418XPV7"/>
<feature type="domain" description="Nucleotidyltransferase-like" evidence="1">
    <location>
        <begin position="110"/>
        <end position="313"/>
    </location>
</feature>
<dbReference type="EMBL" id="QYUP01000132">
    <property type="protein sequence ID" value="RJG14456.1"/>
    <property type="molecule type" value="Genomic_DNA"/>
</dbReference>
<comment type="caution">
    <text evidence="2">The sequence shown here is derived from an EMBL/GenBank/DDBJ whole genome shotgun (WGS) entry which is preliminary data.</text>
</comment>
<dbReference type="Proteomes" id="UP000284006">
    <property type="component" value="Unassembled WGS sequence"/>
</dbReference>
<organism evidence="2 3">
    <name type="scientific">Massilia cavernae</name>
    <dbReference type="NCBI Taxonomy" id="2320864"/>
    <lineage>
        <taxon>Bacteria</taxon>
        <taxon>Pseudomonadati</taxon>
        <taxon>Pseudomonadota</taxon>
        <taxon>Betaproteobacteria</taxon>
        <taxon>Burkholderiales</taxon>
        <taxon>Oxalobacteraceae</taxon>
        <taxon>Telluria group</taxon>
        <taxon>Massilia</taxon>
    </lineage>
</organism>
<evidence type="ECO:0000313" key="3">
    <source>
        <dbReference type="Proteomes" id="UP000284006"/>
    </source>
</evidence>
<dbReference type="OrthoDB" id="6142474at2"/>
<protein>
    <recommendedName>
        <fullName evidence="1">Nucleotidyltransferase-like domain-containing protein</fullName>
    </recommendedName>
</protein>
<evidence type="ECO:0000313" key="2">
    <source>
        <dbReference type="EMBL" id="RJG14456.1"/>
    </source>
</evidence>
<keyword evidence="3" id="KW-1185">Reference proteome</keyword>
<evidence type="ECO:0000259" key="1">
    <source>
        <dbReference type="Pfam" id="PF12281"/>
    </source>
</evidence>
<gene>
    <name evidence="2" type="ORF">D3872_17730</name>
</gene>
<name>A0A418XPV7_9BURK</name>
<dbReference type="RefSeq" id="WP_119812056.1">
    <property type="nucleotide sequence ID" value="NZ_QYUP01000132.1"/>
</dbReference>
<accession>A0A418XPV7</accession>